<protein>
    <submittedName>
        <fullName evidence="1">Uncharacterized protein</fullName>
    </submittedName>
</protein>
<dbReference type="EMBL" id="JBHSZG010000001">
    <property type="protein sequence ID" value="MFC7135498.1"/>
    <property type="molecule type" value="Genomic_DNA"/>
</dbReference>
<keyword evidence="2" id="KW-1185">Reference proteome</keyword>
<evidence type="ECO:0000313" key="1">
    <source>
        <dbReference type="EMBL" id="MFC7135498.1"/>
    </source>
</evidence>
<proteinExistence type="predicted"/>
<name>A0ABD5XJT3_9EURY</name>
<dbReference type="GeneID" id="81123287"/>
<comment type="caution">
    <text evidence="1">The sequence shown here is derived from an EMBL/GenBank/DDBJ whole genome shotgun (WGS) entry which is preliminary data.</text>
</comment>
<reference evidence="1 2" key="1">
    <citation type="journal article" date="2019" name="Int. J. Syst. Evol. Microbiol.">
        <title>The Global Catalogue of Microorganisms (GCM) 10K type strain sequencing project: providing services to taxonomists for standard genome sequencing and annotation.</title>
        <authorList>
            <consortium name="The Broad Institute Genomics Platform"/>
            <consortium name="The Broad Institute Genome Sequencing Center for Infectious Disease"/>
            <person name="Wu L."/>
            <person name="Ma J."/>
        </authorList>
    </citation>
    <scope>NUCLEOTIDE SEQUENCE [LARGE SCALE GENOMIC DNA]</scope>
    <source>
        <strain evidence="1 2">DT92</strain>
    </source>
</reference>
<evidence type="ECO:0000313" key="2">
    <source>
        <dbReference type="Proteomes" id="UP001596368"/>
    </source>
</evidence>
<sequence>MTLEGRPGDPGAPVGLDPTGGAWLYAASVDTRPSYAGTEATPNGSVAVIEAAEGRIERSGLPDRRQVRLSATVDERGVVRSLTLRYAIFLGNDPGTVAVRLRVDDVGTTTVPRPPWVAEALANATAGTATYLPPLRG</sequence>
<organism evidence="1 2">
    <name type="scientific">Halobaculum litoreum</name>
    <dbReference type="NCBI Taxonomy" id="3031998"/>
    <lineage>
        <taxon>Archaea</taxon>
        <taxon>Methanobacteriati</taxon>
        <taxon>Methanobacteriota</taxon>
        <taxon>Stenosarchaea group</taxon>
        <taxon>Halobacteria</taxon>
        <taxon>Halobacteriales</taxon>
        <taxon>Haloferacaceae</taxon>
        <taxon>Halobaculum</taxon>
    </lineage>
</organism>
<accession>A0ABD5XJT3</accession>
<gene>
    <name evidence="1" type="ORF">ACFQRB_00455</name>
</gene>
<dbReference type="Proteomes" id="UP001596368">
    <property type="component" value="Unassembled WGS sequence"/>
</dbReference>
<dbReference type="RefSeq" id="WP_284013178.1">
    <property type="nucleotide sequence ID" value="NZ_CP126156.1"/>
</dbReference>
<dbReference type="AlphaFoldDB" id="A0ABD5XJT3"/>